<sequence length="77" mass="8895">MAGKLIEPKVITDLNQKVVCLLPTGFYFNDERWEAIWDCYEKKGDTLSMTDLKILFPDEETVQDPALDTGETFNHKK</sequence>
<organism evidence="1">
    <name type="scientific">hydrothermal vent metagenome</name>
    <dbReference type="NCBI Taxonomy" id="652676"/>
    <lineage>
        <taxon>unclassified sequences</taxon>
        <taxon>metagenomes</taxon>
        <taxon>ecological metagenomes</taxon>
    </lineage>
</organism>
<proteinExistence type="predicted"/>
<protein>
    <submittedName>
        <fullName evidence="1">Uncharacterized protein</fullName>
    </submittedName>
</protein>
<evidence type="ECO:0000313" key="1">
    <source>
        <dbReference type="EMBL" id="VAW55357.1"/>
    </source>
</evidence>
<dbReference type="AlphaFoldDB" id="A0A3B0WXD4"/>
<reference evidence="1" key="1">
    <citation type="submission" date="2018-06" db="EMBL/GenBank/DDBJ databases">
        <authorList>
            <person name="Zhirakovskaya E."/>
        </authorList>
    </citation>
    <scope>NUCLEOTIDE SEQUENCE</scope>
</reference>
<name>A0A3B0WXD4_9ZZZZ</name>
<gene>
    <name evidence="1" type="ORF">MNBD_GAMMA06-1495</name>
</gene>
<accession>A0A3B0WXD4</accession>
<dbReference type="EMBL" id="UOFD01000088">
    <property type="protein sequence ID" value="VAW55357.1"/>
    <property type="molecule type" value="Genomic_DNA"/>
</dbReference>